<dbReference type="GO" id="GO:0043565">
    <property type="term" value="F:sequence-specific DNA binding"/>
    <property type="evidence" value="ECO:0007669"/>
    <property type="project" value="InterPro"/>
</dbReference>
<evidence type="ECO:0000256" key="3">
    <source>
        <dbReference type="ARBA" id="ARBA00023163"/>
    </source>
</evidence>
<comment type="caution">
    <text evidence="5">The sequence shown here is derived from an EMBL/GenBank/DDBJ whole genome shotgun (WGS) entry which is preliminary data.</text>
</comment>
<dbReference type="EMBL" id="ATHO01000109">
    <property type="protein sequence ID" value="EQB05455.1"/>
    <property type="molecule type" value="Genomic_DNA"/>
</dbReference>
<sequence length="307" mass="34539">MHASNCPAVINPATGVYLPDTTDSDRDRASNVVTASGRNLYFEYGCFDWPGFEDRRVVYSSHIISMVEWASASTAEGWHEGPAGLTEPSRIGSVLMTPAGIPFHARGKAGQLKVARLLFRSCGDDLDMLSRELDASRLKDCLDIRCHDVIAGMRRLVRETAAPGFASDIALDALGSLILVDAVRYLRRSPPPARAVQRLLRRDVRRIGDYVAANLARRITVSELAALTNMSERHFMRLFRATTGETVYRFVERQRFEKARLLLDEQDRPLKQIAHLLGFSSRVGFTLAFRRMAGQSPLEYRRRARRD</sequence>
<evidence type="ECO:0000256" key="2">
    <source>
        <dbReference type="ARBA" id="ARBA00023125"/>
    </source>
</evidence>
<dbReference type="PROSITE" id="PS01124">
    <property type="entry name" value="HTH_ARAC_FAMILY_2"/>
    <property type="match status" value="1"/>
</dbReference>
<accession>T0I1C0</accession>
<keyword evidence="2" id="KW-0238">DNA-binding</keyword>
<dbReference type="InterPro" id="IPR018060">
    <property type="entry name" value="HTH_AraC"/>
</dbReference>
<proteinExistence type="predicted"/>
<keyword evidence="3" id="KW-0804">Transcription</keyword>
<reference evidence="5 6" key="1">
    <citation type="journal article" date="2013" name="Genome Announc.">
        <title>Draft Genome Sequence of Sphingobium quisquiliarum Strain P25T, a Novel Hexachlorocyclohexane (HCH)-Degrading Bacterium Isolated from an HCH Dumpsite.</title>
        <authorList>
            <person name="Kumar Singh A."/>
            <person name="Sangwan N."/>
            <person name="Sharma A."/>
            <person name="Gupta V."/>
            <person name="Khurana J.P."/>
            <person name="Lal R."/>
        </authorList>
    </citation>
    <scope>NUCLEOTIDE SEQUENCE [LARGE SCALE GENOMIC DNA]</scope>
    <source>
        <strain evidence="5 6">P25</strain>
    </source>
</reference>
<dbReference type="PANTHER" id="PTHR46796:SF6">
    <property type="entry name" value="ARAC SUBFAMILY"/>
    <property type="match status" value="1"/>
</dbReference>
<dbReference type="AlphaFoldDB" id="T0I1C0"/>
<evidence type="ECO:0000259" key="4">
    <source>
        <dbReference type="PROSITE" id="PS01124"/>
    </source>
</evidence>
<feature type="domain" description="HTH araC/xylS-type" evidence="4">
    <location>
        <begin position="205"/>
        <end position="303"/>
    </location>
</feature>
<organism evidence="5 6">
    <name type="scientific">Sphingobium quisquiliarum P25</name>
    <dbReference type="NCBI Taxonomy" id="1329909"/>
    <lineage>
        <taxon>Bacteria</taxon>
        <taxon>Pseudomonadati</taxon>
        <taxon>Pseudomonadota</taxon>
        <taxon>Alphaproteobacteria</taxon>
        <taxon>Sphingomonadales</taxon>
        <taxon>Sphingomonadaceae</taxon>
        <taxon>Sphingobium</taxon>
    </lineage>
</organism>
<dbReference type="GO" id="GO:0003700">
    <property type="term" value="F:DNA-binding transcription factor activity"/>
    <property type="evidence" value="ECO:0007669"/>
    <property type="project" value="InterPro"/>
</dbReference>
<keyword evidence="6" id="KW-1185">Reference proteome</keyword>
<evidence type="ECO:0000256" key="1">
    <source>
        <dbReference type="ARBA" id="ARBA00023015"/>
    </source>
</evidence>
<dbReference type="InterPro" id="IPR050204">
    <property type="entry name" value="AraC_XylS_family_regulators"/>
</dbReference>
<dbReference type="Proteomes" id="UP000015525">
    <property type="component" value="Unassembled WGS sequence"/>
</dbReference>
<name>T0I1C0_9SPHN</name>
<dbReference type="SMART" id="SM00342">
    <property type="entry name" value="HTH_ARAC"/>
    <property type="match status" value="1"/>
</dbReference>
<dbReference type="PATRIC" id="fig|1329909.3.peg.2413"/>
<protein>
    <recommendedName>
        <fullName evidence="4">HTH araC/xylS-type domain-containing protein</fullName>
    </recommendedName>
</protein>
<dbReference type="SUPFAM" id="SSF46689">
    <property type="entry name" value="Homeodomain-like"/>
    <property type="match status" value="2"/>
</dbReference>
<gene>
    <name evidence="5" type="ORF">L288_12480</name>
</gene>
<dbReference type="Gene3D" id="1.10.10.60">
    <property type="entry name" value="Homeodomain-like"/>
    <property type="match status" value="2"/>
</dbReference>
<dbReference type="InterPro" id="IPR009057">
    <property type="entry name" value="Homeodomain-like_sf"/>
</dbReference>
<dbReference type="RefSeq" id="WP_021238715.1">
    <property type="nucleotide sequence ID" value="NZ_ATHO01000109.1"/>
</dbReference>
<keyword evidence="1" id="KW-0805">Transcription regulation</keyword>
<evidence type="ECO:0000313" key="5">
    <source>
        <dbReference type="EMBL" id="EQB05455.1"/>
    </source>
</evidence>
<evidence type="ECO:0000313" key="6">
    <source>
        <dbReference type="Proteomes" id="UP000015525"/>
    </source>
</evidence>
<dbReference type="Pfam" id="PF12833">
    <property type="entry name" value="HTH_18"/>
    <property type="match status" value="1"/>
</dbReference>
<dbReference type="PANTHER" id="PTHR46796">
    <property type="entry name" value="HTH-TYPE TRANSCRIPTIONAL ACTIVATOR RHAS-RELATED"/>
    <property type="match status" value="1"/>
</dbReference>